<feature type="region of interest" description="Disordered" evidence="1">
    <location>
        <begin position="1"/>
        <end position="29"/>
    </location>
</feature>
<feature type="compositionally biased region" description="Polar residues" evidence="1">
    <location>
        <begin position="16"/>
        <end position="29"/>
    </location>
</feature>
<feature type="domain" description="CS" evidence="3">
    <location>
        <begin position="137"/>
        <end position="222"/>
    </location>
</feature>
<evidence type="ECO:0000313" key="4">
    <source>
        <dbReference type="EMBL" id="TFY66739.1"/>
    </source>
</evidence>
<protein>
    <recommendedName>
        <fullName evidence="6">SGS domain-containing protein</fullName>
    </recommendedName>
</protein>
<dbReference type="AlphaFoldDB" id="A0A4Y9Z037"/>
<evidence type="ECO:0008006" key="6">
    <source>
        <dbReference type="Google" id="ProtNLM"/>
    </source>
</evidence>
<dbReference type="GO" id="GO:0051087">
    <property type="term" value="F:protein-folding chaperone binding"/>
    <property type="evidence" value="ECO:0007669"/>
    <property type="project" value="InterPro"/>
</dbReference>
<dbReference type="Pfam" id="PF04969">
    <property type="entry name" value="CS"/>
    <property type="match status" value="1"/>
</dbReference>
<dbReference type="PROSITE" id="PS51203">
    <property type="entry name" value="CS"/>
    <property type="match status" value="1"/>
</dbReference>
<feature type="region of interest" description="Disordered" evidence="1">
    <location>
        <begin position="306"/>
        <end position="339"/>
    </location>
</feature>
<dbReference type="InterPro" id="IPR008978">
    <property type="entry name" value="HSP20-like_chaperone"/>
</dbReference>
<dbReference type="Pfam" id="PF05002">
    <property type="entry name" value="SGS"/>
    <property type="match status" value="1"/>
</dbReference>
<name>A0A4Y9Z037_9AGAM</name>
<dbReference type="CDD" id="cd06466">
    <property type="entry name" value="p23_CS_SGT1_like"/>
    <property type="match status" value="1"/>
</dbReference>
<feature type="region of interest" description="Disordered" evidence="1">
    <location>
        <begin position="221"/>
        <end position="252"/>
    </location>
</feature>
<sequence>MASHKQYKQEQEQEHATLQTPRRSLSNSLLHAILDRDPEPRALQTKVPLQHIPPRRLAAALKVKPSERRERTEDALRKRLGVDEALRARLARTADGKALESTLRRAREGRVCARGKLRDVERECEIAQVGAARGEHGDLKVHEFYETDEKLTLTIFDRGADPAQVSVKFEPRSFVYENGDKKLELQPLKGQIDTEKSSYAVGKVKVEIRFVKAVLGRWGALEGDSPDPLTAPSRIPQPAPTTAGSTLPQARKNWDKVTTNILESEKPKTSQEDPNVTGDNTVNEFFQNLFSNADDDTRRAMMKSFQESGGTTLSTNWEEVGKAPVTVKPPAGSEWKKWN</sequence>
<dbReference type="EMBL" id="SEOQ01000222">
    <property type="protein sequence ID" value="TFY66739.1"/>
    <property type="molecule type" value="Genomic_DNA"/>
</dbReference>
<gene>
    <name evidence="4" type="ORF">EVG20_g4351</name>
</gene>
<feature type="compositionally biased region" description="Polar residues" evidence="1">
    <location>
        <begin position="306"/>
        <end position="317"/>
    </location>
</feature>
<dbReference type="InterPro" id="IPR044563">
    <property type="entry name" value="Sgt1-like"/>
</dbReference>
<dbReference type="SUPFAM" id="SSF49764">
    <property type="entry name" value="HSP20-like chaperones"/>
    <property type="match status" value="1"/>
</dbReference>
<organism evidence="4 5">
    <name type="scientific">Dentipellis fragilis</name>
    <dbReference type="NCBI Taxonomy" id="205917"/>
    <lineage>
        <taxon>Eukaryota</taxon>
        <taxon>Fungi</taxon>
        <taxon>Dikarya</taxon>
        <taxon>Basidiomycota</taxon>
        <taxon>Agaricomycotina</taxon>
        <taxon>Agaricomycetes</taxon>
        <taxon>Russulales</taxon>
        <taxon>Hericiaceae</taxon>
        <taxon>Dentipellis</taxon>
    </lineage>
</organism>
<feature type="domain" description="SGS" evidence="2">
    <location>
        <begin position="243"/>
        <end position="339"/>
    </location>
</feature>
<keyword evidence="5" id="KW-1185">Reference proteome</keyword>
<comment type="caution">
    <text evidence="4">The sequence shown here is derived from an EMBL/GenBank/DDBJ whole genome shotgun (WGS) entry which is preliminary data.</text>
</comment>
<accession>A0A4Y9Z037</accession>
<dbReference type="Proteomes" id="UP000298327">
    <property type="component" value="Unassembled WGS sequence"/>
</dbReference>
<dbReference type="OrthoDB" id="1898560at2759"/>
<dbReference type="PANTHER" id="PTHR45862">
    <property type="entry name" value="PROTEIN SGT1 HOMOLOG"/>
    <property type="match status" value="1"/>
</dbReference>
<evidence type="ECO:0000313" key="5">
    <source>
        <dbReference type="Proteomes" id="UP000298327"/>
    </source>
</evidence>
<evidence type="ECO:0000259" key="2">
    <source>
        <dbReference type="PROSITE" id="PS51048"/>
    </source>
</evidence>
<dbReference type="STRING" id="205917.A0A4Y9Z037"/>
<dbReference type="InterPro" id="IPR007052">
    <property type="entry name" value="CS_dom"/>
</dbReference>
<proteinExistence type="predicted"/>
<dbReference type="PROSITE" id="PS51048">
    <property type="entry name" value="SGS"/>
    <property type="match status" value="1"/>
</dbReference>
<dbReference type="InterPro" id="IPR007699">
    <property type="entry name" value="SGS_dom"/>
</dbReference>
<evidence type="ECO:0000259" key="3">
    <source>
        <dbReference type="PROSITE" id="PS51203"/>
    </source>
</evidence>
<dbReference type="Gene3D" id="2.60.40.790">
    <property type="match status" value="1"/>
</dbReference>
<evidence type="ECO:0000256" key="1">
    <source>
        <dbReference type="SAM" id="MobiDB-lite"/>
    </source>
</evidence>
<reference evidence="4 5" key="1">
    <citation type="submission" date="2019-02" db="EMBL/GenBank/DDBJ databases">
        <title>Genome sequencing of the rare red list fungi Dentipellis fragilis.</title>
        <authorList>
            <person name="Buettner E."/>
            <person name="Kellner H."/>
        </authorList>
    </citation>
    <scope>NUCLEOTIDE SEQUENCE [LARGE SCALE GENOMIC DNA]</scope>
    <source>
        <strain evidence="4 5">DSM 105465</strain>
    </source>
</reference>